<organism evidence="1 2">
    <name type="scientific">Nocardioides antri</name>
    <dbReference type="NCBI Taxonomy" id="2607659"/>
    <lineage>
        <taxon>Bacteria</taxon>
        <taxon>Bacillati</taxon>
        <taxon>Actinomycetota</taxon>
        <taxon>Actinomycetes</taxon>
        <taxon>Propionibacteriales</taxon>
        <taxon>Nocardioidaceae</taxon>
        <taxon>Nocardioides</taxon>
    </lineage>
</organism>
<evidence type="ECO:0000313" key="1">
    <source>
        <dbReference type="EMBL" id="KAA1423189.1"/>
    </source>
</evidence>
<gene>
    <name evidence="1" type="ORF">F0U47_20140</name>
</gene>
<protein>
    <submittedName>
        <fullName evidence="1">Uncharacterized protein</fullName>
    </submittedName>
</protein>
<dbReference type="RefSeq" id="WP_149752287.1">
    <property type="nucleotide sequence ID" value="NZ_VUJW01000018.1"/>
</dbReference>
<proteinExistence type="predicted"/>
<comment type="caution">
    <text evidence="1">The sequence shown here is derived from an EMBL/GenBank/DDBJ whole genome shotgun (WGS) entry which is preliminary data.</text>
</comment>
<dbReference type="Proteomes" id="UP000324351">
    <property type="component" value="Unassembled WGS sequence"/>
</dbReference>
<reference evidence="1 2" key="2">
    <citation type="submission" date="2019-09" db="EMBL/GenBank/DDBJ databases">
        <authorList>
            <person name="Jin C."/>
        </authorList>
    </citation>
    <scope>NUCLEOTIDE SEQUENCE [LARGE SCALE GENOMIC DNA]</scope>
    <source>
        <strain evidence="1 2">BN140041</strain>
    </source>
</reference>
<accession>A0A5B1LU59</accession>
<keyword evidence="2" id="KW-1185">Reference proteome</keyword>
<name>A0A5B1LU59_9ACTN</name>
<evidence type="ECO:0000313" key="2">
    <source>
        <dbReference type="Proteomes" id="UP000324351"/>
    </source>
</evidence>
<reference evidence="1 2" key="1">
    <citation type="submission" date="2019-09" db="EMBL/GenBank/DDBJ databases">
        <title>Nocardioides panacisoli sp. nov., isolated from the soil of a ginseng field.</title>
        <authorList>
            <person name="Cho C."/>
        </authorList>
    </citation>
    <scope>NUCLEOTIDE SEQUENCE [LARGE SCALE GENOMIC DNA]</scope>
    <source>
        <strain evidence="1 2">BN140041</strain>
    </source>
</reference>
<dbReference type="EMBL" id="VUJW01000018">
    <property type="protein sequence ID" value="KAA1423189.1"/>
    <property type="molecule type" value="Genomic_DNA"/>
</dbReference>
<dbReference type="AlphaFoldDB" id="A0A5B1LU59"/>
<sequence>MNESTVSRKVRLPLPRNEDHVAWVVDQYRRKDRRDPSNYETPATAWVHLAMPDRGQVRAERLLARLADFADRMQGDLHDEFRVPRDFSCDDLAQIILAKALVEKGTPFAVYNIEPSGRAFYFYRLIRLATWHPDAPRPKGDA</sequence>